<feature type="region of interest" description="Disordered" evidence="1">
    <location>
        <begin position="1"/>
        <end position="27"/>
    </location>
</feature>
<organism evidence="2 3">
    <name type="scientific">Wickerhamomyces ciferrii (strain ATCC 14091 / BCRC 22168 / CBS 111 / JCM 3599 / NBRC 0793 / NRRL Y-1031 F-60-10)</name>
    <name type="common">Yeast</name>
    <name type="synonym">Pichia ciferrii</name>
    <dbReference type="NCBI Taxonomy" id="1206466"/>
    <lineage>
        <taxon>Eukaryota</taxon>
        <taxon>Fungi</taxon>
        <taxon>Dikarya</taxon>
        <taxon>Ascomycota</taxon>
        <taxon>Saccharomycotina</taxon>
        <taxon>Saccharomycetes</taxon>
        <taxon>Phaffomycetales</taxon>
        <taxon>Wickerhamomycetaceae</taxon>
        <taxon>Wickerhamomyces</taxon>
    </lineage>
</organism>
<dbReference type="EMBL" id="CAIF01000200">
    <property type="protein sequence ID" value="CCH45546.1"/>
    <property type="molecule type" value="Genomic_DNA"/>
</dbReference>
<keyword evidence="3" id="KW-1185">Reference proteome</keyword>
<sequence>MRPQVSRTQSEQRGRSSTKKASTKGELKWDYQFRPTEVVKNIQKSSGHSSLLEKSRSREGSIVRLKEFDPYNDKKRSSSLATISYKRPGPSRVNSGIRSSNNYKNPMSAYASNEEIDTIIPNHSSILYQKYLRPSTLVHSSEPTTKSNTTQNTPRNTKNSVALPHDLLPAFENVNIDLDDEDHREQEDEDEDEFNALDLSEFDNKFTDSNPNSIKIDSERSSLNSTETKKSKEDKLLKISTAQQKPIEKHGRIQQRLNYMKELNEENYQNSNQKWLTHENFHQKLFLESLNNDLRSLKRSNHNPLYKSLKRTQDIDHKLQDSSASISSQSLLKSLDSNTKSMKKETNFTSIKKNKYPDIQKLKDLLPKCHDITSQLWTNSAKTSVSDIITTKKPSGDTIVSSYDSGGINLITHTYQPKETNVIHENLDNYSFEPVPANDETYIRVRNSKGHSPLSQRITNV</sequence>
<reference evidence="2 3" key="1">
    <citation type="journal article" date="2012" name="Eukaryot. Cell">
        <title>Draft genome sequence of Wickerhamomyces ciferrii NRRL Y-1031 F-60-10.</title>
        <authorList>
            <person name="Schneider J."/>
            <person name="Andrea H."/>
            <person name="Blom J."/>
            <person name="Jaenicke S."/>
            <person name="Ruckert C."/>
            <person name="Schorsch C."/>
            <person name="Szczepanowski R."/>
            <person name="Farwick M."/>
            <person name="Goesmann A."/>
            <person name="Puhler A."/>
            <person name="Schaffer S."/>
            <person name="Tauch A."/>
            <person name="Kohler T."/>
            <person name="Brinkrolf K."/>
        </authorList>
    </citation>
    <scope>NUCLEOTIDE SEQUENCE [LARGE SCALE GENOMIC DNA]</scope>
    <source>
        <strain evidence="3">ATCC 14091 / BCRC 22168 / CBS 111 / JCM 3599 / NBRC 0793 / NRRL Y-1031 F-60-10</strain>
    </source>
</reference>
<dbReference type="HOGENOM" id="CLU_593403_0_0_1"/>
<evidence type="ECO:0000313" key="3">
    <source>
        <dbReference type="Proteomes" id="UP000009328"/>
    </source>
</evidence>
<feature type="region of interest" description="Disordered" evidence="1">
    <location>
        <begin position="138"/>
        <end position="164"/>
    </location>
</feature>
<evidence type="ECO:0000313" key="2">
    <source>
        <dbReference type="EMBL" id="CCH45546.1"/>
    </source>
</evidence>
<evidence type="ECO:0000256" key="1">
    <source>
        <dbReference type="SAM" id="MobiDB-lite"/>
    </source>
</evidence>
<dbReference type="InParanoid" id="K0KQZ9"/>
<gene>
    <name evidence="2" type="primary">RIF1</name>
    <name evidence="2" type="ORF">BN7_5128</name>
</gene>
<accession>K0KQZ9</accession>
<proteinExistence type="predicted"/>
<feature type="compositionally biased region" description="Polar residues" evidence="1">
    <location>
        <begin position="1"/>
        <end position="11"/>
    </location>
</feature>
<protein>
    <submittedName>
        <fullName evidence="2">Telomere-associated protein RIF1</fullName>
    </submittedName>
</protein>
<feature type="compositionally biased region" description="Basic and acidic residues" evidence="1">
    <location>
        <begin position="51"/>
        <end position="76"/>
    </location>
</feature>
<feature type="region of interest" description="Disordered" evidence="1">
    <location>
        <begin position="181"/>
        <end position="233"/>
    </location>
</feature>
<name>K0KQZ9_WICCF</name>
<feature type="compositionally biased region" description="Polar residues" evidence="1">
    <location>
        <begin position="207"/>
        <end position="226"/>
    </location>
</feature>
<feature type="compositionally biased region" description="Polar residues" evidence="1">
    <location>
        <begin position="138"/>
        <end position="160"/>
    </location>
</feature>
<feature type="region of interest" description="Disordered" evidence="1">
    <location>
        <begin position="42"/>
        <end position="100"/>
    </location>
</feature>
<dbReference type="AlphaFoldDB" id="K0KQZ9"/>
<dbReference type="Proteomes" id="UP000009328">
    <property type="component" value="Unassembled WGS sequence"/>
</dbReference>
<comment type="caution">
    <text evidence="2">The sequence shown here is derived from an EMBL/GenBank/DDBJ whole genome shotgun (WGS) entry which is preliminary data.</text>
</comment>